<keyword evidence="1" id="KW-1133">Transmembrane helix</keyword>
<dbReference type="PANTHER" id="PTHR12117">
    <property type="entry name" value="HISTONE ACETYLTRANSFERASE COMPLEX"/>
    <property type="match status" value="1"/>
</dbReference>
<name>A0A7S0SYB6_9CHLO</name>
<evidence type="ECO:0000259" key="2">
    <source>
        <dbReference type="Pfam" id="PF13640"/>
    </source>
</evidence>
<dbReference type="Pfam" id="PF13640">
    <property type="entry name" value="2OG-FeII_Oxy_3"/>
    <property type="match status" value="1"/>
</dbReference>
<dbReference type="InterPro" id="IPR051842">
    <property type="entry name" value="uS12_prolyl_hydroxylase"/>
</dbReference>
<sequence>MLRARTRSSSEVWSSVSLITAVFVGFLGGVALTYLNPPPAFVFEMKSQYNDTIGSVYTKYFSEERLFRLADEHRERFRNAKPFPHMYLEDFLDPELVKAVNEEFASTDFGTLCEEHGGLKTSSKKKKVHCFYKSTDENESKKSAVLDESVMGPYTRLVFGLLKSSMFVEFLERLSGIENIIPDPHYRGSGLHQTGPGGFLRVHADFNRYARFQLDRRVNVFLFLNEEWDPAWGGALELWPRNMSRCEVKIQPLFNRLVIFRSTDFSYHGYTDPIRSPHPRRSASMYYYTLGRPDDEKIAPQAAGTKSHGTLWQKVKCAMQTDEAISPACGKHGTDDSK</sequence>
<organism evidence="3">
    <name type="scientific">Mantoniella antarctica</name>
    <dbReference type="NCBI Taxonomy" id="81844"/>
    <lineage>
        <taxon>Eukaryota</taxon>
        <taxon>Viridiplantae</taxon>
        <taxon>Chlorophyta</taxon>
        <taxon>Mamiellophyceae</taxon>
        <taxon>Mamiellales</taxon>
        <taxon>Mamiellaceae</taxon>
        <taxon>Mantoniella</taxon>
    </lineage>
</organism>
<dbReference type="InterPro" id="IPR044862">
    <property type="entry name" value="Pro_4_hyd_alph_FE2OG_OXY"/>
</dbReference>
<keyword evidence="1" id="KW-0472">Membrane</keyword>
<accession>A0A7S0SYB6</accession>
<evidence type="ECO:0000313" key="3">
    <source>
        <dbReference type="EMBL" id="CAD8720188.1"/>
    </source>
</evidence>
<feature type="transmembrane region" description="Helical" evidence="1">
    <location>
        <begin position="12"/>
        <end position="35"/>
    </location>
</feature>
<dbReference type="EMBL" id="HBFC01032695">
    <property type="protein sequence ID" value="CAD8720188.1"/>
    <property type="molecule type" value="Transcribed_RNA"/>
</dbReference>
<feature type="domain" description="Prolyl 4-hydroxylase alpha subunit Fe(2+) 2OG dioxygenase" evidence="2">
    <location>
        <begin position="191"/>
        <end position="288"/>
    </location>
</feature>
<keyword evidence="1" id="KW-0812">Transmembrane</keyword>
<dbReference type="PANTHER" id="PTHR12117:SF0">
    <property type="entry name" value="PROLYL 3-HYDROXYLASE OGFOD1"/>
    <property type="match status" value="1"/>
</dbReference>
<proteinExistence type="predicted"/>
<dbReference type="AlphaFoldDB" id="A0A7S0SYB6"/>
<reference evidence="3" key="1">
    <citation type="submission" date="2021-01" db="EMBL/GenBank/DDBJ databases">
        <authorList>
            <person name="Corre E."/>
            <person name="Pelletier E."/>
            <person name="Niang G."/>
            <person name="Scheremetjew M."/>
            <person name="Finn R."/>
            <person name="Kale V."/>
            <person name="Holt S."/>
            <person name="Cochrane G."/>
            <person name="Meng A."/>
            <person name="Brown T."/>
            <person name="Cohen L."/>
        </authorList>
    </citation>
    <scope>NUCLEOTIDE SEQUENCE</scope>
    <source>
        <strain evidence="3">SL-175</strain>
    </source>
</reference>
<evidence type="ECO:0000256" key="1">
    <source>
        <dbReference type="SAM" id="Phobius"/>
    </source>
</evidence>
<gene>
    <name evidence="3" type="ORF">MANT1106_LOCUS19400</name>
</gene>
<dbReference type="Gene3D" id="2.60.120.620">
    <property type="entry name" value="q2cbj1_9rhob like domain"/>
    <property type="match status" value="1"/>
</dbReference>
<protein>
    <recommendedName>
        <fullName evidence="2">Prolyl 4-hydroxylase alpha subunit Fe(2+) 2OG dioxygenase domain-containing protein</fullName>
    </recommendedName>
</protein>